<evidence type="ECO:0000313" key="1">
    <source>
        <dbReference type="EMBL" id="SAL71054.1"/>
    </source>
</evidence>
<protein>
    <submittedName>
        <fullName evidence="1">Ornithine cyclodeaminase</fullName>
    </submittedName>
</protein>
<dbReference type="Proteomes" id="UP000054683">
    <property type="component" value="Unassembled WGS sequence"/>
</dbReference>
<name>A0A158JQ58_9BURK</name>
<organism evidence="1 2">
    <name type="scientific">Caballeronia udeis</name>
    <dbReference type="NCBI Taxonomy" id="1232866"/>
    <lineage>
        <taxon>Bacteria</taxon>
        <taxon>Pseudomonadati</taxon>
        <taxon>Pseudomonadota</taxon>
        <taxon>Betaproteobacteria</taxon>
        <taxon>Burkholderiales</taxon>
        <taxon>Burkholderiaceae</taxon>
        <taxon>Caballeronia</taxon>
    </lineage>
</organism>
<dbReference type="RefSeq" id="WP_407923084.1">
    <property type="nucleotide sequence ID" value="NZ_FCOK02000109.1"/>
</dbReference>
<sequence length="40" mass="4341">MIITLTTSKEPVYSEDANARRLGIGVGAFTPERLRYGGSI</sequence>
<reference evidence="1 2" key="1">
    <citation type="submission" date="2016-01" db="EMBL/GenBank/DDBJ databases">
        <authorList>
            <person name="Oliw E.H."/>
        </authorList>
    </citation>
    <scope>NUCLEOTIDE SEQUENCE [LARGE SCALE GENOMIC DNA]</scope>
    <source>
        <strain evidence="1">LMG 27134</strain>
    </source>
</reference>
<accession>A0A158JQ58</accession>
<dbReference type="AlphaFoldDB" id="A0A158JQ58"/>
<proteinExistence type="predicted"/>
<evidence type="ECO:0000313" key="2">
    <source>
        <dbReference type="Proteomes" id="UP000054683"/>
    </source>
</evidence>
<dbReference type="EMBL" id="FCOK02000109">
    <property type="protein sequence ID" value="SAL71054.1"/>
    <property type="molecule type" value="Genomic_DNA"/>
</dbReference>
<gene>
    <name evidence="1" type="ORF">AWB69_08535</name>
</gene>